<evidence type="ECO:0000313" key="2">
    <source>
        <dbReference type="Proteomes" id="UP001444661"/>
    </source>
</evidence>
<accession>A0ABR1SYH3</accession>
<organism evidence="1 2">
    <name type="scientific">Apiospora rasikravindrae</name>
    <dbReference type="NCBI Taxonomy" id="990691"/>
    <lineage>
        <taxon>Eukaryota</taxon>
        <taxon>Fungi</taxon>
        <taxon>Dikarya</taxon>
        <taxon>Ascomycota</taxon>
        <taxon>Pezizomycotina</taxon>
        <taxon>Sordariomycetes</taxon>
        <taxon>Xylariomycetidae</taxon>
        <taxon>Amphisphaeriales</taxon>
        <taxon>Apiosporaceae</taxon>
        <taxon>Apiospora</taxon>
    </lineage>
</organism>
<sequence>MSDNFDYVDFTTLLNQAAYLGTHATEPDPGQVSATDSAFLGDDSLLDWSFYADTQGTCMGPRQVANAHTEGLDLSETGVGVSDESFGCSANVGTLEFQPDFNQVTAPGSLYGGFDIDNTQPFVTGTDFGALSEPLLPTNSVVQGFAIGSVLDTPRRSCHWPAAGA</sequence>
<name>A0ABR1SYH3_9PEZI</name>
<proteinExistence type="predicted"/>
<keyword evidence="2" id="KW-1185">Reference proteome</keyword>
<protein>
    <submittedName>
        <fullName evidence="1">Uncharacterized protein</fullName>
    </submittedName>
</protein>
<evidence type="ECO:0000313" key="1">
    <source>
        <dbReference type="EMBL" id="KAK8039375.1"/>
    </source>
</evidence>
<comment type="caution">
    <text evidence="1">The sequence shown here is derived from an EMBL/GenBank/DDBJ whole genome shotgun (WGS) entry which is preliminary data.</text>
</comment>
<gene>
    <name evidence="1" type="ORF">PG993_007786</name>
</gene>
<dbReference type="EMBL" id="JAQQWK010000006">
    <property type="protein sequence ID" value="KAK8039375.1"/>
    <property type="molecule type" value="Genomic_DNA"/>
</dbReference>
<reference evidence="1 2" key="1">
    <citation type="submission" date="2023-01" db="EMBL/GenBank/DDBJ databases">
        <title>Analysis of 21 Apiospora genomes using comparative genomics revels a genus with tremendous synthesis potential of carbohydrate active enzymes and secondary metabolites.</title>
        <authorList>
            <person name="Sorensen T."/>
        </authorList>
    </citation>
    <scope>NUCLEOTIDE SEQUENCE [LARGE SCALE GENOMIC DNA]</scope>
    <source>
        <strain evidence="1 2">CBS 33761</strain>
    </source>
</reference>
<dbReference type="Proteomes" id="UP001444661">
    <property type="component" value="Unassembled WGS sequence"/>
</dbReference>